<keyword evidence="2" id="KW-1185">Reference proteome</keyword>
<organism evidence="1 2">
    <name type="scientific">Vavraia culicis (isolate floridensis)</name>
    <name type="common">Microsporidian parasite</name>
    <dbReference type="NCBI Taxonomy" id="948595"/>
    <lineage>
        <taxon>Eukaryota</taxon>
        <taxon>Fungi</taxon>
        <taxon>Fungi incertae sedis</taxon>
        <taxon>Microsporidia</taxon>
        <taxon>Pleistophoridae</taxon>
        <taxon>Vavraia</taxon>
    </lineage>
</organism>
<gene>
    <name evidence="1" type="ORF">VCUG_00434</name>
</gene>
<reference evidence="2" key="1">
    <citation type="submission" date="2011-03" db="EMBL/GenBank/DDBJ databases">
        <title>The genome sequence of Vavraia culicis strain floridensis.</title>
        <authorList>
            <consortium name="The Broad Institute Genome Sequencing Platform"/>
            <person name="Cuomo C."/>
            <person name="Becnel J."/>
            <person name="Sanscrainte N."/>
            <person name="Young S.K."/>
            <person name="Zeng Q."/>
            <person name="Gargeya S."/>
            <person name="Fitzgerald M."/>
            <person name="Haas B."/>
            <person name="Abouelleil A."/>
            <person name="Alvarado L."/>
            <person name="Arachchi H.M."/>
            <person name="Berlin A."/>
            <person name="Chapman S.B."/>
            <person name="Gearin G."/>
            <person name="Goldberg J."/>
            <person name="Griggs A."/>
            <person name="Gujja S."/>
            <person name="Hansen M."/>
            <person name="Heiman D."/>
            <person name="Howarth C."/>
            <person name="Larimer J."/>
            <person name="Lui A."/>
            <person name="MacDonald P.J.P."/>
            <person name="McCowen C."/>
            <person name="Montmayeur A."/>
            <person name="Murphy C."/>
            <person name="Neiman D."/>
            <person name="Pearson M."/>
            <person name="Priest M."/>
            <person name="Roberts A."/>
            <person name="Saif S."/>
            <person name="Shea T."/>
            <person name="Sisk P."/>
            <person name="Stolte C."/>
            <person name="Sykes S."/>
            <person name="Wortman J."/>
            <person name="Nusbaum C."/>
            <person name="Birren B."/>
        </authorList>
    </citation>
    <scope>NUCLEOTIDE SEQUENCE [LARGE SCALE GENOMIC DNA]</scope>
    <source>
        <strain evidence="2">floridensis</strain>
    </source>
</reference>
<sequence length="104" mass="12248">MEKKLSYINEYNTAEFKLTRPVKKRKILVEKNKNKCNAERENRIHVACDSERESTYDTSEYTLSEVEASPKPEVVYIDKDDLIEIQGVNPKRYGCIRKLNFSKE</sequence>
<dbReference type="OrthoDB" id="10402524at2759"/>
<dbReference type="AlphaFoldDB" id="L2GWG3"/>
<proteinExistence type="predicted"/>
<dbReference type="OMA" id="YGCIRKL"/>
<dbReference type="RefSeq" id="XP_008073457.1">
    <property type="nucleotide sequence ID" value="XM_008075266.1"/>
</dbReference>
<dbReference type="EMBL" id="GL877408">
    <property type="protein sequence ID" value="ELA48011.1"/>
    <property type="molecule type" value="Genomic_DNA"/>
</dbReference>
<accession>L2GWG3</accession>
<protein>
    <submittedName>
        <fullName evidence="1">Uncharacterized protein</fullName>
    </submittedName>
</protein>
<dbReference type="GeneID" id="19878321"/>
<dbReference type="VEuPathDB" id="MicrosporidiaDB:VCUG_00434"/>
<evidence type="ECO:0000313" key="1">
    <source>
        <dbReference type="EMBL" id="ELA48011.1"/>
    </source>
</evidence>
<name>L2GWG3_VAVCU</name>
<dbReference type="HOGENOM" id="CLU_2308024_0_0_1"/>
<dbReference type="Proteomes" id="UP000011081">
    <property type="component" value="Unassembled WGS sequence"/>
</dbReference>
<evidence type="ECO:0000313" key="2">
    <source>
        <dbReference type="Proteomes" id="UP000011081"/>
    </source>
</evidence>
<dbReference type="InParanoid" id="L2GWG3"/>